<feature type="compositionally biased region" description="Basic residues" evidence="1">
    <location>
        <begin position="617"/>
        <end position="626"/>
    </location>
</feature>
<evidence type="ECO:0000259" key="2">
    <source>
        <dbReference type="SMART" id="SM00382"/>
    </source>
</evidence>
<feature type="compositionally biased region" description="Gly residues" evidence="1">
    <location>
        <begin position="584"/>
        <end position="593"/>
    </location>
</feature>
<evidence type="ECO:0000313" key="3">
    <source>
        <dbReference type="EMBL" id="GAA2916725.1"/>
    </source>
</evidence>
<comment type="caution">
    <text evidence="3">The sequence shown here is derived from an EMBL/GenBank/DDBJ whole genome shotgun (WGS) entry which is preliminary data.</text>
</comment>
<evidence type="ECO:0000256" key="1">
    <source>
        <dbReference type="SAM" id="MobiDB-lite"/>
    </source>
</evidence>
<dbReference type="InterPro" id="IPR027417">
    <property type="entry name" value="P-loop_NTPase"/>
</dbReference>
<dbReference type="Proteomes" id="UP001501102">
    <property type="component" value="Unassembled WGS sequence"/>
</dbReference>
<feature type="region of interest" description="Disordered" evidence="1">
    <location>
        <begin position="544"/>
        <end position="695"/>
    </location>
</feature>
<dbReference type="InterPro" id="IPR003593">
    <property type="entry name" value="AAA+_ATPase"/>
</dbReference>
<dbReference type="SUPFAM" id="SSF52540">
    <property type="entry name" value="P-loop containing nucleoside triphosphate hydrolases"/>
    <property type="match status" value="1"/>
</dbReference>
<dbReference type="RefSeq" id="WP_344961141.1">
    <property type="nucleotide sequence ID" value="NZ_BAAAXZ010000040.1"/>
</dbReference>
<protein>
    <recommendedName>
        <fullName evidence="2">AAA+ ATPase domain-containing protein</fullName>
    </recommendedName>
</protein>
<keyword evidence="4" id="KW-1185">Reference proteome</keyword>
<reference evidence="3 4" key="1">
    <citation type="journal article" date="2019" name="Int. J. Syst. Evol. Microbiol.">
        <title>The Global Catalogue of Microorganisms (GCM) 10K type strain sequencing project: providing services to taxonomists for standard genome sequencing and annotation.</title>
        <authorList>
            <consortium name="The Broad Institute Genomics Platform"/>
            <consortium name="The Broad Institute Genome Sequencing Center for Infectious Disease"/>
            <person name="Wu L."/>
            <person name="Ma J."/>
        </authorList>
    </citation>
    <scope>NUCLEOTIDE SEQUENCE [LARGE SCALE GENOMIC DNA]</scope>
    <source>
        <strain evidence="3 4">JCM 4087</strain>
    </source>
</reference>
<name>A0ABN3WJL4_STRTU</name>
<dbReference type="EMBL" id="BAAAXZ010000040">
    <property type="protein sequence ID" value="GAA2916725.1"/>
    <property type="molecule type" value="Genomic_DNA"/>
</dbReference>
<proteinExistence type="predicted"/>
<accession>A0ABN3WJL4</accession>
<dbReference type="Gene3D" id="3.40.50.300">
    <property type="entry name" value="P-loop containing nucleotide triphosphate hydrolases"/>
    <property type="match status" value="1"/>
</dbReference>
<organism evidence="3 4">
    <name type="scientific">Streptomyces thioluteus</name>
    <dbReference type="NCBI Taxonomy" id="66431"/>
    <lineage>
        <taxon>Bacteria</taxon>
        <taxon>Bacillati</taxon>
        <taxon>Actinomycetota</taxon>
        <taxon>Actinomycetes</taxon>
        <taxon>Kitasatosporales</taxon>
        <taxon>Streptomycetaceae</taxon>
        <taxon>Streptomyces</taxon>
    </lineage>
</organism>
<sequence>MVAEAVADGIPAARDAELADIDRSLRAGTGVLLVGEPGSGRSTLLRAASERARRAGFRVVRLEDAPDVPDTGRSVRGPGDRAVVTADDIHLADPAALAALHRPVRDGRLVVLATAPTGVPLPREVRRLVLDKELGRLEIRPFDRTAVARILAARFGGPVPVGTAERFWELSRGNALILRELMDCAPDDGGPPYEGGMPDGRLTELSELLLGDLTEDERDLVRMLALAGPLGAGLPVVTELGGAAEALDRRGVVTMERSGLRLSLRLTRPLCEAVVRGSLPELTARRLRIRVADAIEATGARRRGDVARLVALRMDTGRQPGPAEVRTAALDALRNHDFAFAERLCATVLSFEMSPAPDIALLLGRALAGQRRHQVAEALFAGVRRGEADPVCHADVVRARFLNLALGLHRVPEAEAVVAEAEYYGPPGGYPWCGELRLLTGLFTDRFDASAEPGDRRGVAPAALARHESGDAAGALALLREHPPGRFSWDKDSRLDHAVVTARVALHTEGPAAVAALLERLREEDGGPRHRLHTALLGADVHRWAGRTARGGPPPAGGRRTPRPGRLAHHGVLAAGPTGRRTGRVGGDGGGSRRAGRGEVRGGRRAAVPPGLGRRGAGVRRRHGPGRRPAGGGAPGAGRRGAGRGRGAGPAARGGTAPGRPGGRGRPRGGPRRAGPGAVRSGGRAAAARPGARER</sequence>
<evidence type="ECO:0000313" key="4">
    <source>
        <dbReference type="Proteomes" id="UP001501102"/>
    </source>
</evidence>
<feature type="domain" description="AAA+ ATPase" evidence="2">
    <location>
        <begin position="27"/>
        <end position="140"/>
    </location>
</feature>
<gene>
    <name evidence="3" type="ORF">GCM10020221_10860</name>
</gene>
<feature type="compositionally biased region" description="Gly residues" evidence="1">
    <location>
        <begin position="629"/>
        <end position="648"/>
    </location>
</feature>
<dbReference type="SMART" id="SM00382">
    <property type="entry name" value="AAA"/>
    <property type="match status" value="1"/>
</dbReference>
<feature type="compositionally biased region" description="Low complexity" evidence="1">
    <location>
        <begin position="673"/>
        <end position="695"/>
    </location>
</feature>
<feature type="compositionally biased region" description="Basic residues" evidence="1">
    <location>
        <begin position="560"/>
        <end position="569"/>
    </location>
</feature>